<organism evidence="1">
    <name type="scientific">Siphoviridae sp. ctKwY15</name>
    <dbReference type="NCBI Taxonomy" id="2827843"/>
    <lineage>
        <taxon>Viruses</taxon>
        <taxon>Duplodnaviria</taxon>
        <taxon>Heunggongvirae</taxon>
        <taxon>Uroviricota</taxon>
        <taxon>Caudoviricetes</taxon>
    </lineage>
</organism>
<reference evidence="1" key="1">
    <citation type="journal article" date="2021" name="Proc. Natl. Acad. Sci. U.S.A.">
        <title>A Catalog of Tens of Thousands of Viruses from Human Metagenomes Reveals Hidden Associations with Chronic Diseases.</title>
        <authorList>
            <person name="Tisza M.J."/>
            <person name="Buck C.B."/>
        </authorList>
    </citation>
    <scope>NUCLEOTIDE SEQUENCE</scope>
    <source>
        <strain evidence="1">CtKwY15</strain>
    </source>
</reference>
<name>A0A8S5SU71_9CAUD</name>
<dbReference type="EMBL" id="BK032679">
    <property type="protein sequence ID" value="DAF54486.1"/>
    <property type="molecule type" value="Genomic_DNA"/>
</dbReference>
<accession>A0A8S5SU71</accession>
<proteinExistence type="predicted"/>
<evidence type="ECO:0000313" key="1">
    <source>
        <dbReference type="EMBL" id="DAF54486.1"/>
    </source>
</evidence>
<sequence>MEKELTQKVDIKDIPRYGLFIYRKEIWLPKGKHSSIGDYQRYLDIDVCKLIKCTPNERKDKKSVQFKRVK</sequence>
<protein>
    <submittedName>
        <fullName evidence="1">Uncharacterized protein</fullName>
    </submittedName>
</protein>